<feature type="domain" description="Putative restriction endonuclease" evidence="1">
    <location>
        <begin position="10"/>
        <end position="60"/>
    </location>
</feature>
<dbReference type="CDD" id="cd06260">
    <property type="entry name" value="DUF820-like"/>
    <property type="match status" value="1"/>
</dbReference>
<gene>
    <name evidence="2" type="ORF">FJZ47_11235</name>
</gene>
<comment type="caution">
    <text evidence="2">The sequence shown here is derived from an EMBL/GenBank/DDBJ whole genome shotgun (WGS) entry which is preliminary data.</text>
</comment>
<evidence type="ECO:0000313" key="2">
    <source>
        <dbReference type="EMBL" id="MBM3224362.1"/>
    </source>
</evidence>
<proteinExistence type="predicted"/>
<dbReference type="Proteomes" id="UP000712673">
    <property type="component" value="Unassembled WGS sequence"/>
</dbReference>
<organism evidence="2 3">
    <name type="scientific">Tectimicrobiota bacterium</name>
    <dbReference type="NCBI Taxonomy" id="2528274"/>
    <lineage>
        <taxon>Bacteria</taxon>
        <taxon>Pseudomonadati</taxon>
        <taxon>Nitrospinota/Tectimicrobiota group</taxon>
        <taxon>Candidatus Tectimicrobiota</taxon>
    </lineage>
</organism>
<dbReference type="InterPro" id="IPR012296">
    <property type="entry name" value="Nuclease_put_TT1808"/>
</dbReference>
<evidence type="ECO:0000259" key="1">
    <source>
        <dbReference type="Pfam" id="PF05685"/>
    </source>
</evidence>
<reference evidence="2" key="1">
    <citation type="submission" date="2019-03" db="EMBL/GenBank/DDBJ databases">
        <title>Lake Tanganyika Metagenome-Assembled Genomes (MAGs).</title>
        <authorList>
            <person name="Tran P."/>
        </authorList>
    </citation>
    <scope>NUCLEOTIDE SEQUENCE</scope>
    <source>
        <strain evidence="2">K_DeepCast_65m_m2_066</strain>
    </source>
</reference>
<dbReference type="EMBL" id="VGLS01000308">
    <property type="protein sequence ID" value="MBM3224362.1"/>
    <property type="molecule type" value="Genomic_DNA"/>
</dbReference>
<dbReference type="Pfam" id="PF05685">
    <property type="entry name" value="Uma2"/>
    <property type="match status" value="1"/>
</dbReference>
<dbReference type="Gene3D" id="3.90.1570.10">
    <property type="entry name" value="tt1808, chain A"/>
    <property type="match status" value="1"/>
</dbReference>
<protein>
    <recommendedName>
        <fullName evidence="1">Putative restriction endonuclease domain-containing protein</fullName>
    </recommendedName>
</protein>
<dbReference type="InterPro" id="IPR011335">
    <property type="entry name" value="Restrct_endonuc-II-like"/>
</dbReference>
<evidence type="ECO:0000313" key="3">
    <source>
        <dbReference type="Proteomes" id="UP000712673"/>
    </source>
</evidence>
<dbReference type="AlphaFoldDB" id="A0A937W327"/>
<sequence>MAHNRRAVLQKITEYFAAGVQQVWLIDPEARTVMMFHTNTRITVLTADDVLTGGDILPGCPLQEIFAGPGHRQSR</sequence>
<dbReference type="InterPro" id="IPR008538">
    <property type="entry name" value="Uma2"/>
</dbReference>
<accession>A0A937W327</accession>
<name>A0A937W327_UNCTE</name>
<dbReference type="SUPFAM" id="SSF52980">
    <property type="entry name" value="Restriction endonuclease-like"/>
    <property type="match status" value="1"/>
</dbReference>